<evidence type="ECO:0000256" key="14">
    <source>
        <dbReference type="ARBA" id="ARBA00079902"/>
    </source>
</evidence>
<dbReference type="PROSITE" id="PS00107">
    <property type="entry name" value="PROTEIN_KINASE_ATP"/>
    <property type="match status" value="1"/>
</dbReference>
<dbReference type="Pfam" id="PF00069">
    <property type="entry name" value="Pkinase"/>
    <property type="match status" value="1"/>
</dbReference>
<dbReference type="PROSITE" id="PS50011">
    <property type="entry name" value="PROTEIN_KINASE_DOM"/>
    <property type="match status" value="1"/>
</dbReference>
<keyword evidence="6" id="KW-0677">Repeat</keyword>
<dbReference type="FunFam" id="1.10.510.10:FF:000066">
    <property type="entry name" value="Serine/threonine-protein kinase DCLK1 isoform 2"/>
    <property type="match status" value="1"/>
</dbReference>
<dbReference type="InterPro" id="IPR003533">
    <property type="entry name" value="Doublecortin_dom"/>
</dbReference>
<evidence type="ECO:0000256" key="3">
    <source>
        <dbReference type="ARBA" id="ARBA00012513"/>
    </source>
</evidence>
<dbReference type="SMART" id="SM00220">
    <property type="entry name" value="S_TKc"/>
    <property type="match status" value="1"/>
</dbReference>
<evidence type="ECO:0000256" key="9">
    <source>
        <dbReference type="ARBA" id="ARBA00023212"/>
    </source>
</evidence>
<evidence type="ECO:0000256" key="12">
    <source>
        <dbReference type="ARBA" id="ARBA00070436"/>
    </source>
</evidence>
<dbReference type="GO" id="GO:0035556">
    <property type="term" value="P:intracellular signal transduction"/>
    <property type="evidence" value="ECO:0007669"/>
    <property type="project" value="InterPro"/>
</dbReference>
<dbReference type="GO" id="GO:0034504">
    <property type="term" value="P:protein localization to nucleus"/>
    <property type="evidence" value="ECO:0000318"/>
    <property type="project" value="GO_Central"/>
</dbReference>
<dbReference type="Gene3D" id="3.30.200.20">
    <property type="entry name" value="Phosphorylase Kinase, domain 1"/>
    <property type="match status" value="1"/>
</dbReference>
<organism evidence="20 21">
    <name type="scientific">Ciona intestinalis</name>
    <name type="common">Transparent sea squirt</name>
    <name type="synonym">Ascidia intestinalis</name>
    <dbReference type="NCBI Taxonomy" id="7719"/>
    <lineage>
        <taxon>Eukaryota</taxon>
        <taxon>Metazoa</taxon>
        <taxon>Chordata</taxon>
        <taxon>Tunicata</taxon>
        <taxon>Ascidiacea</taxon>
        <taxon>Phlebobranchia</taxon>
        <taxon>Cionidae</taxon>
        <taxon>Ciona</taxon>
    </lineage>
</organism>
<dbReference type="GO" id="GO:0005737">
    <property type="term" value="C:cytoplasm"/>
    <property type="evidence" value="ECO:0000318"/>
    <property type="project" value="GO_Central"/>
</dbReference>
<evidence type="ECO:0000256" key="4">
    <source>
        <dbReference type="ARBA" id="ARBA00022490"/>
    </source>
</evidence>
<evidence type="ECO:0000256" key="5">
    <source>
        <dbReference type="ARBA" id="ARBA00022553"/>
    </source>
</evidence>
<evidence type="ECO:0000256" key="16">
    <source>
        <dbReference type="PROSITE-ProRule" id="PRU10141"/>
    </source>
</evidence>
<evidence type="ECO:0000256" key="13">
    <source>
        <dbReference type="ARBA" id="ARBA00079695"/>
    </source>
</evidence>
<dbReference type="InterPro" id="IPR008271">
    <property type="entry name" value="Ser/Thr_kinase_AS"/>
</dbReference>
<evidence type="ECO:0000256" key="11">
    <source>
        <dbReference type="ARBA" id="ARBA00048679"/>
    </source>
</evidence>
<keyword evidence="9" id="KW-0206">Cytoskeleton</keyword>
<feature type="domain" description="Protein kinase" evidence="18">
    <location>
        <begin position="342"/>
        <end position="599"/>
    </location>
</feature>
<keyword evidence="21" id="KW-1185">Reference proteome</keyword>
<evidence type="ECO:0000259" key="18">
    <source>
        <dbReference type="PROSITE" id="PS50011"/>
    </source>
</evidence>
<accession>F6V6X8</accession>
<reference evidence="21" key="1">
    <citation type="journal article" date="2002" name="Science">
        <title>The draft genome of Ciona intestinalis: insights into chordate and vertebrate origins.</title>
        <authorList>
            <person name="Dehal P."/>
            <person name="Satou Y."/>
            <person name="Campbell R.K."/>
            <person name="Chapman J."/>
            <person name="Degnan B."/>
            <person name="De Tomaso A."/>
            <person name="Davidson B."/>
            <person name="Di Gregorio A."/>
            <person name="Gelpke M."/>
            <person name="Goodstein D.M."/>
            <person name="Harafuji N."/>
            <person name="Hastings K.E."/>
            <person name="Ho I."/>
            <person name="Hotta K."/>
            <person name="Huang W."/>
            <person name="Kawashima T."/>
            <person name="Lemaire P."/>
            <person name="Martinez D."/>
            <person name="Meinertzhagen I.A."/>
            <person name="Necula S."/>
            <person name="Nonaka M."/>
            <person name="Putnam N."/>
            <person name="Rash S."/>
            <person name="Saiga H."/>
            <person name="Satake M."/>
            <person name="Terry A."/>
            <person name="Yamada L."/>
            <person name="Wang H.G."/>
            <person name="Awazu S."/>
            <person name="Azumi K."/>
            <person name="Boore J."/>
            <person name="Branno M."/>
            <person name="Chin-Bow S."/>
            <person name="DeSantis R."/>
            <person name="Doyle S."/>
            <person name="Francino P."/>
            <person name="Keys D.N."/>
            <person name="Haga S."/>
            <person name="Hayashi H."/>
            <person name="Hino K."/>
            <person name="Imai K.S."/>
            <person name="Inaba K."/>
            <person name="Kano S."/>
            <person name="Kobayashi K."/>
            <person name="Kobayashi M."/>
            <person name="Lee B.I."/>
            <person name="Makabe K.W."/>
            <person name="Manohar C."/>
            <person name="Matassi G."/>
            <person name="Medina M."/>
            <person name="Mochizuki Y."/>
            <person name="Mount S."/>
            <person name="Morishita T."/>
            <person name="Miura S."/>
            <person name="Nakayama A."/>
            <person name="Nishizaka S."/>
            <person name="Nomoto H."/>
            <person name="Ohta F."/>
            <person name="Oishi K."/>
            <person name="Rigoutsos I."/>
            <person name="Sano M."/>
            <person name="Sasaki A."/>
            <person name="Sasakura Y."/>
            <person name="Shoguchi E."/>
            <person name="Shin-i T."/>
            <person name="Spagnuolo A."/>
            <person name="Stainier D."/>
            <person name="Suzuki M.M."/>
            <person name="Tassy O."/>
            <person name="Takatori N."/>
            <person name="Tokuoka M."/>
            <person name="Yagi K."/>
            <person name="Yoshizaki F."/>
            <person name="Wada S."/>
            <person name="Zhang C."/>
            <person name="Hyatt P.D."/>
            <person name="Larimer F."/>
            <person name="Detter C."/>
            <person name="Doggett N."/>
            <person name="Glavina T."/>
            <person name="Hawkins T."/>
            <person name="Richardson P."/>
            <person name="Lucas S."/>
            <person name="Kohara Y."/>
            <person name="Levine M."/>
            <person name="Satoh N."/>
            <person name="Rokhsar D.S."/>
        </authorList>
    </citation>
    <scope>NUCLEOTIDE SEQUENCE [LARGE SCALE GENOMIC DNA]</scope>
</reference>
<evidence type="ECO:0000259" key="19">
    <source>
        <dbReference type="PROSITE" id="PS50309"/>
    </source>
</evidence>
<proteinExistence type="inferred from homology"/>
<sequence>RSSGLSRNPSYGSQNNLYRARSLQRIADEKRAKKVRFYRNGDNFHTGLVYAVSTTRFRTFEAMLIDLTNRLADKVHLPHGVRVVFSLDGARKIETIQELEHGESYVCASSDMFKRLEYGRNTNPSWCVNVRTGSSASLRLRQQEKNGERESRDFIKPKLVTIIRSGVKPRKAVRILLNKKTAHSLEQVLNDVTKAIKLDTGAVRKVYTLQGKQVQSLQDFFGNDDIFIAYGHEKLSQDDFDIDADGCTVVSTSVLLSAEAKFIRPYSSQTARTPRVTLQRKGSARLNRTADFPTSPQGKAAPRRAQSLRISPTHHKKPLSLHSGSMLEMDTSPYPQQIHERYEVAEIIGDGNFAVVRECVERSTGRKFALKIIDKAKCVGKEYMIFNEVSILRRVKHPNVVRLLQDFDLKSEIYLVMELVNGGDLFGAISSASRYTERDASGMLHNLASALAHLHKLRIVHRDIKPENLLVCEYEDGSKALKLADFGLATTVTGPLYTVCGTPTYVAPEVIAQTGYGVKVDVWAAGVIIYILLCGFPPFRSEANHQEKIFDAILAGELDFPPEHWKHISESACQLIRATLHMNPKLRFSAEQILRHPWVAEDTALDRDMKKAVSNKLLTFHPTSPDELSPTKERKKRVNLGGRVLANYAR</sequence>
<feature type="region of interest" description="Disordered" evidence="17">
    <location>
        <begin position="273"/>
        <end position="320"/>
    </location>
</feature>
<dbReference type="GO" id="GO:0005856">
    <property type="term" value="C:cytoskeleton"/>
    <property type="evidence" value="ECO:0007669"/>
    <property type="project" value="UniProtKB-SubCell"/>
</dbReference>
<evidence type="ECO:0000313" key="21">
    <source>
        <dbReference type="Proteomes" id="UP000008144"/>
    </source>
</evidence>
<dbReference type="PANTHER" id="PTHR24347">
    <property type="entry name" value="SERINE/THREONINE-PROTEIN KINASE"/>
    <property type="match status" value="1"/>
</dbReference>
<dbReference type="GO" id="GO:0004674">
    <property type="term" value="F:protein serine/threonine kinase activity"/>
    <property type="evidence" value="ECO:0000318"/>
    <property type="project" value="GO_Central"/>
</dbReference>
<dbReference type="CDD" id="cd16109">
    <property type="entry name" value="DCX1"/>
    <property type="match status" value="1"/>
</dbReference>
<evidence type="ECO:0000256" key="1">
    <source>
        <dbReference type="ARBA" id="ARBA00004245"/>
    </source>
</evidence>
<dbReference type="Gene3D" id="3.10.20.230">
    <property type="entry name" value="Doublecortin domain"/>
    <property type="match status" value="2"/>
</dbReference>
<dbReference type="InterPro" id="IPR011009">
    <property type="entry name" value="Kinase-like_dom_sf"/>
</dbReference>
<dbReference type="FunFam" id="3.10.20.230:FF:000001">
    <property type="entry name" value="serine/threonine-protein kinase DCLK1 isoform X1"/>
    <property type="match status" value="1"/>
</dbReference>
<dbReference type="Ensembl" id="ENSCINT00000024277.2">
    <property type="protein sequence ID" value="ENSCINP00000024031.2"/>
    <property type="gene ID" value="ENSCING00000002353.3"/>
</dbReference>
<evidence type="ECO:0000256" key="8">
    <source>
        <dbReference type="ARBA" id="ARBA00022840"/>
    </source>
</evidence>
<dbReference type="Proteomes" id="UP000008144">
    <property type="component" value="Chromosome 9"/>
</dbReference>
<dbReference type="SMART" id="SM00537">
    <property type="entry name" value="DCX"/>
    <property type="match status" value="2"/>
</dbReference>
<feature type="binding site" evidence="16">
    <location>
        <position position="381"/>
    </location>
    <ligand>
        <name>ATP</name>
        <dbReference type="ChEBI" id="CHEBI:30616"/>
    </ligand>
</feature>
<dbReference type="InterPro" id="IPR036572">
    <property type="entry name" value="Doublecortin_dom_sf"/>
</dbReference>
<dbReference type="EMBL" id="EAAA01002956">
    <property type="status" value="NOT_ANNOTATED_CDS"/>
    <property type="molecule type" value="Genomic_DNA"/>
</dbReference>
<dbReference type="InParanoid" id="F6V6X8"/>
<evidence type="ECO:0000256" key="2">
    <source>
        <dbReference type="ARBA" id="ARBA00005354"/>
    </source>
</evidence>
<dbReference type="GO" id="GO:0007417">
    <property type="term" value="P:central nervous system development"/>
    <property type="evidence" value="ECO:0007669"/>
    <property type="project" value="UniProtKB-ARBA"/>
</dbReference>
<dbReference type="GO" id="GO:0005524">
    <property type="term" value="F:ATP binding"/>
    <property type="evidence" value="ECO:0007669"/>
    <property type="project" value="UniProtKB-UniRule"/>
</dbReference>
<comment type="catalytic activity">
    <reaction evidence="11">
        <text>L-seryl-[protein] + ATP = O-phospho-L-seryl-[protein] + ADP + H(+)</text>
        <dbReference type="Rhea" id="RHEA:17989"/>
        <dbReference type="Rhea" id="RHEA-COMP:9863"/>
        <dbReference type="Rhea" id="RHEA-COMP:11604"/>
        <dbReference type="ChEBI" id="CHEBI:15378"/>
        <dbReference type="ChEBI" id="CHEBI:29999"/>
        <dbReference type="ChEBI" id="CHEBI:30616"/>
        <dbReference type="ChEBI" id="CHEBI:83421"/>
        <dbReference type="ChEBI" id="CHEBI:456216"/>
        <dbReference type="EC" id="2.7.11.1"/>
    </reaction>
</comment>
<evidence type="ECO:0000256" key="10">
    <source>
        <dbReference type="ARBA" id="ARBA00047899"/>
    </source>
</evidence>
<dbReference type="SUPFAM" id="SSF56112">
    <property type="entry name" value="Protein kinase-like (PK-like)"/>
    <property type="match status" value="1"/>
</dbReference>
<dbReference type="Gene3D" id="1.10.510.10">
    <property type="entry name" value="Transferase(Phosphotransferase) domain 1"/>
    <property type="match status" value="1"/>
</dbReference>
<comment type="catalytic activity">
    <reaction evidence="10">
        <text>L-threonyl-[protein] + ATP = O-phospho-L-threonyl-[protein] + ADP + H(+)</text>
        <dbReference type="Rhea" id="RHEA:46608"/>
        <dbReference type="Rhea" id="RHEA-COMP:11060"/>
        <dbReference type="Rhea" id="RHEA-COMP:11605"/>
        <dbReference type="ChEBI" id="CHEBI:15378"/>
        <dbReference type="ChEBI" id="CHEBI:30013"/>
        <dbReference type="ChEBI" id="CHEBI:30616"/>
        <dbReference type="ChEBI" id="CHEBI:61977"/>
        <dbReference type="ChEBI" id="CHEBI:456216"/>
        <dbReference type="EC" id="2.7.11.1"/>
    </reaction>
</comment>
<name>F6V6X8_CIOIN</name>
<dbReference type="CDD" id="cd17069">
    <property type="entry name" value="DCX2"/>
    <property type="match status" value="1"/>
</dbReference>
<dbReference type="EC" id="2.7.11.1" evidence="3"/>
<reference evidence="20" key="3">
    <citation type="submission" date="2025-08" db="UniProtKB">
        <authorList>
            <consortium name="Ensembl"/>
        </authorList>
    </citation>
    <scope>IDENTIFICATION</scope>
</reference>
<dbReference type="CDD" id="cd14095">
    <property type="entry name" value="STKc_DCKL"/>
    <property type="match status" value="1"/>
</dbReference>
<keyword evidence="8 16" id="KW-0067">ATP-binding</keyword>
<dbReference type="PROSITE" id="PS50309">
    <property type="entry name" value="DC"/>
    <property type="match status" value="2"/>
</dbReference>
<evidence type="ECO:0000256" key="7">
    <source>
        <dbReference type="ARBA" id="ARBA00022741"/>
    </source>
</evidence>
<comment type="similarity">
    <text evidence="2">Belongs to the protein kinase superfamily. CAMK Ser/Thr protein kinase family. CaMK subfamily.</text>
</comment>
<dbReference type="InterPro" id="IPR017441">
    <property type="entry name" value="Protein_kinase_ATP_BS"/>
</dbReference>
<dbReference type="STRING" id="7719.ENSCINP00000024031"/>
<dbReference type="SUPFAM" id="SSF89837">
    <property type="entry name" value="Doublecortin (DC)"/>
    <property type="match status" value="2"/>
</dbReference>
<reference evidence="20" key="2">
    <citation type="journal article" date="2008" name="Genome Biol.">
        <title>Improved genome assembly and evidence-based global gene model set for the chordate Ciona intestinalis: new insight into intron and operon populations.</title>
        <authorList>
            <person name="Satou Y."/>
            <person name="Mineta K."/>
            <person name="Ogasawara M."/>
            <person name="Sasakura Y."/>
            <person name="Shoguchi E."/>
            <person name="Ueno K."/>
            <person name="Yamada L."/>
            <person name="Matsumoto J."/>
            <person name="Wasserscheid J."/>
            <person name="Dewar K."/>
            <person name="Wiley G.B."/>
            <person name="Macmil S.L."/>
            <person name="Roe B.A."/>
            <person name="Zeller R.W."/>
            <person name="Hastings K.E."/>
            <person name="Lemaire P."/>
            <person name="Lindquist E."/>
            <person name="Endo T."/>
            <person name="Hotta K."/>
            <person name="Inaba K."/>
        </authorList>
    </citation>
    <scope>NUCLEOTIDE SEQUENCE [LARGE SCALE GENOMIC DNA]</scope>
    <source>
        <strain evidence="20">wild type</strain>
    </source>
</reference>
<keyword evidence="7 16" id="KW-0547">Nucleotide-binding</keyword>
<protein>
    <recommendedName>
        <fullName evidence="12">Serine/threonine-protein kinase DCLK2</fullName>
        <ecNumber evidence="3">2.7.11.1</ecNumber>
    </recommendedName>
    <alternativeName>
        <fullName evidence="15">CaMK-like CREB regulatory kinase 2</fullName>
    </alternativeName>
    <alternativeName>
        <fullName evidence="13">Doublecortin-like and CAM kinase-like 2</fullName>
    </alternativeName>
    <alternativeName>
        <fullName evidence="14">Doublecortin-like kinase 2</fullName>
    </alternativeName>
</protein>
<feature type="domain" description="Doublecortin" evidence="19">
    <location>
        <begin position="33"/>
        <end position="119"/>
    </location>
</feature>
<dbReference type="FunCoup" id="F6V6X8">
    <property type="interactions" value="68"/>
</dbReference>
<evidence type="ECO:0000256" key="6">
    <source>
        <dbReference type="ARBA" id="ARBA00022737"/>
    </source>
</evidence>
<dbReference type="Pfam" id="PF03607">
    <property type="entry name" value="DCX"/>
    <property type="match status" value="2"/>
</dbReference>
<dbReference type="HOGENOM" id="CLU_000288_94_3_1"/>
<evidence type="ECO:0000256" key="17">
    <source>
        <dbReference type="SAM" id="MobiDB-lite"/>
    </source>
</evidence>
<keyword evidence="5" id="KW-0597">Phosphoprotein</keyword>
<reference evidence="20" key="4">
    <citation type="submission" date="2025-09" db="UniProtKB">
        <authorList>
            <consortium name="Ensembl"/>
        </authorList>
    </citation>
    <scope>IDENTIFICATION</scope>
</reference>
<dbReference type="AlphaFoldDB" id="F6V6X8"/>
<dbReference type="GeneTree" id="ENSGT00940000168856"/>
<dbReference type="PROSITE" id="PS00108">
    <property type="entry name" value="PROTEIN_KINASE_ST"/>
    <property type="match status" value="1"/>
</dbReference>
<keyword evidence="4" id="KW-0963">Cytoplasm</keyword>
<comment type="subcellular location">
    <subcellularLocation>
        <location evidence="1">Cytoplasm</location>
        <location evidence="1">Cytoskeleton</location>
    </subcellularLocation>
</comment>
<evidence type="ECO:0000256" key="15">
    <source>
        <dbReference type="ARBA" id="ARBA00080759"/>
    </source>
</evidence>
<dbReference type="InterPro" id="IPR000719">
    <property type="entry name" value="Prot_kinase_dom"/>
</dbReference>
<dbReference type="OMA" id="LMTECKV"/>
<feature type="domain" description="Doublecortin" evidence="19">
    <location>
        <begin position="158"/>
        <end position="241"/>
    </location>
</feature>
<dbReference type="FunFam" id="3.10.20.230:FF:000002">
    <property type="entry name" value="serine/threonine-protein kinase DCLK2 isoform X1"/>
    <property type="match status" value="1"/>
</dbReference>
<evidence type="ECO:0000313" key="20">
    <source>
        <dbReference type="Ensembl" id="ENSCINP00000024031.2"/>
    </source>
</evidence>